<proteinExistence type="predicted"/>
<reference evidence="2 3" key="1">
    <citation type="submission" date="2019-05" db="EMBL/GenBank/DDBJ databases">
        <title>Another draft genome of Portunus trituberculatus and its Hox gene families provides insights of decapod evolution.</title>
        <authorList>
            <person name="Jeong J.-H."/>
            <person name="Song I."/>
            <person name="Kim S."/>
            <person name="Choi T."/>
            <person name="Kim D."/>
            <person name="Ryu S."/>
            <person name="Kim W."/>
        </authorList>
    </citation>
    <scope>NUCLEOTIDE SEQUENCE [LARGE SCALE GENOMIC DNA]</scope>
    <source>
        <tissue evidence="2">Muscle</tissue>
    </source>
</reference>
<keyword evidence="3" id="KW-1185">Reference proteome</keyword>
<feature type="compositionally biased region" description="Basic and acidic residues" evidence="1">
    <location>
        <begin position="37"/>
        <end position="47"/>
    </location>
</feature>
<feature type="compositionally biased region" description="Basic and acidic residues" evidence="1">
    <location>
        <begin position="16"/>
        <end position="27"/>
    </location>
</feature>
<organism evidence="2 3">
    <name type="scientific">Portunus trituberculatus</name>
    <name type="common">Swimming crab</name>
    <name type="synonym">Neptunus trituberculatus</name>
    <dbReference type="NCBI Taxonomy" id="210409"/>
    <lineage>
        <taxon>Eukaryota</taxon>
        <taxon>Metazoa</taxon>
        <taxon>Ecdysozoa</taxon>
        <taxon>Arthropoda</taxon>
        <taxon>Crustacea</taxon>
        <taxon>Multicrustacea</taxon>
        <taxon>Malacostraca</taxon>
        <taxon>Eumalacostraca</taxon>
        <taxon>Eucarida</taxon>
        <taxon>Decapoda</taxon>
        <taxon>Pleocyemata</taxon>
        <taxon>Brachyura</taxon>
        <taxon>Eubrachyura</taxon>
        <taxon>Portunoidea</taxon>
        <taxon>Portunidae</taxon>
        <taxon>Portuninae</taxon>
        <taxon>Portunus</taxon>
    </lineage>
</organism>
<evidence type="ECO:0000313" key="2">
    <source>
        <dbReference type="EMBL" id="MPC95856.1"/>
    </source>
</evidence>
<dbReference type="Proteomes" id="UP000324222">
    <property type="component" value="Unassembled WGS sequence"/>
</dbReference>
<evidence type="ECO:0000256" key="1">
    <source>
        <dbReference type="SAM" id="MobiDB-lite"/>
    </source>
</evidence>
<protein>
    <submittedName>
        <fullName evidence="2">Uncharacterized protein</fullName>
    </submittedName>
</protein>
<dbReference type="EMBL" id="VSRR010103790">
    <property type="protein sequence ID" value="MPC95856.1"/>
    <property type="molecule type" value="Genomic_DNA"/>
</dbReference>
<evidence type="ECO:0000313" key="3">
    <source>
        <dbReference type="Proteomes" id="UP000324222"/>
    </source>
</evidence>
<sequence>MIILTLCSLHQRHRTERQEKDEKDERRKIKRQTLQEGGKEQSRDQSNKTRPAQTRKDVTAETMWRRERGKEIKAQGGRCGINQSSPSVSDGHGQRGEARQGGKTQLTIYVTAGH</sequence>
<accession>A0A5B7JNG1</accession>
<gene>
    <name evidence="2" type="ORF">E2C01_091085</name>
</gene>
<comment type="caution">
    <text evidence="2">The sequence shown here is derived from an EMBL/GenBank/DDBJ whole genome shotgun (WGS) entry which is preliminary data.</text>
</comment>
<name>A0A5B7JNG1_PORTR</name>
<dbReference type="AlphaFoldDB" id="A0A5B7JNG1"/>
<feature type="compositionally biased region" description="Basic and acidic residues" evidence="1">
    <location>
        <begin position="54"/>
        <end position="73"/>
    </location>
</feature>
<feature type="region of interest" description="Disordered" evidence="1">
    <location>
        <begin position="1"/>
        <end position="114"/>
    </location>
</feature>